<organism evidence="3 4">
    <name type="scientific">candidate division CPR1 bacterium GW2011_GWA2_42_17</name>
    <dbReference type="NCBI Taxonomy" id="1618341"/>
    <lineage>
        <taxon>Bacteria</taxon>
        <taxon>candidate division CPR1</taxon>
    </lineage>
</organism>
<evidence type="ECO:0000313" key="3">
    <source>
        <dbReference type="EMBL" id="KKS44450.1"/>
    </source>
</evidence>
<sequence length="131" mass="14860">MLSPQFNHQPKPNMPSQMIERPGMGKAPKKSWKISSAIWWGILIIIAVILAWKFAPAKTDNNFGLSLNVDNYQAVFLTNGQVYFGQINSINDNYVKLSNIYYLRLREALQSQGKLPADGYNADQSRANFNH</sequence>
<reference evidence="3 4" key="1">
    <citation type="journal article" date="2015" name="Nature">
        <title>rRNA introns, odd ribosomes, and small enigmatic genomes across a large radiation of phyla.</title>
        <authorList>
            <person name="Brown C.T."/>
            <person name="Hug L.A."/>
            <person name="Thomas B.C."/>
            <person name="Sharon I."/>
            <person name="Castelle C.J."/>
            <person name="Singh A."/>
            <person name="Wilkins M.J."/>
            <person name="Williams K.H."/>
            <person name="Banfield J.F."/>
        </authorList>
    </citation>
    <scope>NUCLEOTIDE SEQUENCE [LARGE SCALE GENOMIC DNA]</scope>
</reference>
<name>A0A0G0Z6Z1_9BACT</name>
<evidence type="ECO:0000256" key="1">
    <source>
        <dbReference type="SAM" id="MobiDB-lite"/>
    </source>
</evidence>
<feature type="region of interest" description="Disordered" evidence="1">
    <location>
        <begin position="1"/>
        <end position="27"/>
    </location>
</feature>
<accession>A0A0G0Z6Z1</accession>
<dbReference type="Proteomes" id="UP000034875">
    <property type="component" value="Unassembled WGS sequence"/>
</dbReference>
<feature type="compositionally biased region" description="Polar residues" evidence="1">
    <location>
        <begin position="1"/>
        <end position="16"/>
    </location>
</feature>
<keyword evidence="2" id="KW-0812">Transmembrane</keyword>
<comment type="caution">
    <text evidence="3">The sequence shown here is derived from an EMBL/GenBank/DDBJ whole genome shotgun (WGS) entry which is preliminary data.</text>
</comment>
<evidence type="ECO:0000313" key="4">
    <source>
        <dbReference type="Proteomes" id="UP000034875"/>
    </source>
</evidence>
<feature type="transmembrane region" description="Helical" evidence="2">
    <location>
        <begin position="37"/>
        <end position="55"/>
    </location>
</feature>
<gene>
    <name evidence="3" type="ORF">UV05_C0006G0014</name>
</gene>
<proteinExistence type="predicted"/>
<keyword evidence="2" id="KW-0472">Membrane</keyword>
<keyword evidence="2" id="KW-1133">Transmembrane helix</keyword>
<dbReference type="AlphaFoldDB" id="A0A0G0Z6Z1"/>
<protein>
    <submittedName>
        <fullName evidence="3">Uncharacterized protein</fullName>
    </submittedName>
</protein>
<dbReference type="EMBL" id="LCCZ01000006">
    <property type="protein sequence ID" value="KKS44450.1"/>
    <property type="molecule type" value="Genomic_DNA"/>
</dbReference>
<evidence type="ECO:0000256" key="2">
    <source>
        <dbReference type="SAM" id="Phobius"/>
    </source>
</evidence>